<evidence type="ECO:0000313" key="4">
    <source>
        <dbReference type="Proteomes" id="UP000464524"/>
    </source>
</evidence>
<feature type="chain" id="PRO_5032804841" description="FlgO domain-containing protein" evidence="1">
    <location>
        <begin position="22"/>
        <end position="222"/>
    </location>
</feature>
<proteinExistence type="predicted"/>
<keyword evidence="1" id="KW-0732">Signal</keyword>
<accession>A0A857JJM6</accession>
<gene>
    <name evidence="3" type="ORF">FX988_01395</name>
</gene>
<dbReference type="Pfam" id="PF17680">
    <property type="entry name" value="FlgO"/>
    <property type="match status" value="1"/>
</dbReference>
<reference evidence="3 4" key="1">
    <citation type="submission" date="2019-12" db="EMBL/GenBank/DDBJ databases">
        <title>Genome sequencing and assembly of endphytes of Porphyra tenera.</title>
        <authorList>
            <person name="Park J.M."/>
            <person name="Shin R."/>
            <person name="Jo S.H."/>
        </authorList>
    </citation>
    <scope>NUCLEOTIDE SEQUENCE [LARGE SCALE GENOMIC DNA]</scope>
    <source>
        <strain evidence="3 4">GPM4</strain>
    </source>
</reference>
<dbReference type="AlphaFoldDB" id="A0A857JJM6"/>
<protein>
    <recommendedName>
        <fullName evidence="2">FlgO domain-containing protein</fullName>
    </recommendedName>
</protein>
<dbReference type="Proteomes" id="UP000464524">
    <property type="component" value="Chromosome"/>
</dbReference>
<dbReference type="PROSITE" id="PS51257">
    <property type="entry name" value="PROKAR_LIPOPROTEIN"/>
    <property type="match status" value="1"/>
</dbReference>
<evidence type="ECO:0000256" key="1">
    <source>
        <dbReference type="SAM" id="SignalP"/>
    </source>
</evidence>
<sequence length="222" mass="24950">MKLIKLAAIPLMCFLSSSCSSWFSSEEQVQDMERMSESEQSITSVSRYNNQRMSDIYKRVEVGDVNHYVQGIMQDLIANMDNPESKMDVGVTSFVYLDGSFDETDLLGNQLSESFMHELHQFGLNVLDFKSSDFIRVTPTGDFNFSRDYEELNPDMPVQYVMGGTMVKHQDGVIVNARMVSINTKKVLSSAQGFIPASVVNALHRSQGNPGISLKFKQSEKS</sequence>
<dbReference type="EMBL" id="CP047656">
    <property type="protein sequence ID" value="QHJ11167.1"/>
    <property type="molecule type" value="Genomic_DNA"/>
</dbReference>
<dbReference type="OrthoDB" id="6116374at2"/>
<feature type="domain" description="FlgO" evidence="2">
    <location>
        <begin position="71"/>
        <end position="199"/>
    </location>
</feature>
<organism evidence="3 4">
    <name type="scientific">Paraglaciecola mesophila</name>
    <dbReference type="NCBI Taxonomy" id="197222"/>
    <lineage>
        <taxon>Bacteria</taxon>
        <taxon>Pseudomonadati</taxon>
        <taxon>Pseudomonadota</taxon>
        <taxon>Gammaproteobacteria</taxon>
        <taxon>Alteromonadales</taxon>
        <taxon>Alteromonadaceae</taxon>
        <taxon>Paraglaciecola</taxon>
    </lineage>
</organism>
<evidence type="ECO:0000313" key="3">
    <source>
        <dbReference type="EMBL" id="QHJ11167.1"/>
    </source>
</evidence>
<dbReference type="RefSeq" id="WP_160178941.1">
    <property type="nucleotide sequence ID" value="NZ_CP047656.1"/>
</dbReference>
<feature type="signal peptide" evidence="1">
    <location>
        <begin position="1"/>
        <end position="21"/>
    </location>
</feature>
<dbReference type="InterPro" id="IPR041215">
    <property type="entry name" value="FlgO_dom"/>
</dbReference>
<dbReference type="KEGG" id="pmes:FX988_01395"/>
<name>A0A857JJM6_9ALTE</name>
<keyword evidence="4" id="KW-1185">Reference proteome</keyword>
<evidence type="ECO:0000259" key="2">
    <source>
        <dbReference type="Pfam" id="PF17680"/>
    </source>
</evidence>